<evidence type="ECO:0000313" key="15">
    <source>
        <dbReference type="EMBL" id="EON34059.1"/>
    </source>
</evidence>
<evidence type="ECO:0000256" key="5">
    <source>
        <dbReference type="ARBA" id="ARBA00022723"/>
    </source>
</evidence>
<reference evidence="15 16" key="1">
    <citation type="journal article" date="2013" name="Genome Announc.">
        <title>Draft Genome Sequence of a Benzothiophene-Desulfurizing Bacterium, Gordona terrae Strain C-6.</title>
        <authorList>
            <person name="Wang W."/>
            <person name="Ma T."/>
            <person name="Ren Y."/>
            <person name="Li G."/>
        </authorList>
    </citation>
    <scope>NUCLEOTIDE SEQUENCE [LARGE SCALE GENOMIC DNA]</scope>
    <source>
        <strain evidence="15 16">C-6</strain>
    </source>
</reference>
<sequence>MSIPELSTALHELRDDLDRAELQAESLIAAVADQHRHSARNLVHYVAVRRHDLRPLQESMSAHGLSSLGRMESIVYSWIETVIETVDALAEGRTRHPIWGDLAGGVRTLTRNRDRLLGRVHPGGGHDATADGPGESRGERATRVMVTMPTPAADDPDLVRAMGAAGMDVARVNCAHDGPAEWARMIESVRSLPGRVRVAMDLAGPKLRTGPLEPGPEVIKVKPVRADDGTVERRSRVRLATTPFDPGARLPDGIDAVIPVGALADVGQGDRLRLRDARGRRRRLEVVAVSEAGIDVESDRTAYYETGMPIEVPGADGADTRRSEARSRGHLVVGELPEKRQHLLVRTGDEIRLQRELTPTPATRTGPHRIGCELGEAFDDVMPGHRVLFDDGKIAGRVREKLDDEIVVDVERAAPGGTKLRAEKGINLPDTTLHIPALTASDRQDLEFVAAHADMVNCSFVRSPEDVADLIDELRRLGASDVGIVLKIETRAAFESLPQMLLEAMRWDSVGVMIARGDLAVEVGFGRLAEVQEEILWLCEAAHVPVIWATQVLDGLAKKGVPSRAEVTDAAMSRRAEGVMLNKGPYIVEAIEALTSILDRMGGHVEKKRSLLRPLNSFDIDPG</sequence>
<dbReference type="Gene3D" id="3.20.20.60">
    <property type="entry name" value="Phosphoenolpyruvate-binding domains"/>
    <property type="match status" value="2"/>
</dbReference>
<evidence type="ECO:0000256" key="2">
    <source>
        <dbReference type="ARBA" id="ARBA00008663"/>
    </source>
</evidence>
<feature type="domain" description="Pyruvate kinase barrel" evidence="14">
    <location>
        <begin position="340"/>
        <end position="581"/>
    </location>
</feature>
<dbReference type="Proteomes" id="UP000013569">
    <property type="component" value="Unassembled WGS sequence"/>
</dbReference>
<dbReference type="InterPro" id="IPR015813">
    <property type="entry name" value="Pyrv/PenolPyrv_kinase-like_dom"/>
</dbReference>
<dbReference type="SUPFAM" id="SSF51621">
    <property type="entry name" value="Phosphoenolpyruvate/pyruvate domain"/>
    <property type="match status" value="1"/>
</dbReference>
<protein>
    <recommendedName>
        <fullName evidence="3">pyruvate kinase</fullName>
        <ecNumber evidence="3">2.7.1.40</ecNumber>
    </recommendedName>
</protein>
<dbReference type="SUPFAM" id="SSF50800">
    <property type="entry name" value="PK beta-barrel domain-like"/>
    <property type="match status" value="1"/>
</dbReference>
<accession>R7YE45</accession>
<dbReference type="PANTHER" id="PTHR11817">
    <property type="entry name" value="PYRUVATE KINASE"/>
    <property type="match status" value="1"/>
</dbReference>
<evidence type="ECO:0000256" key="11">
    <source>
        <dbReference type="ARBA" id="ARBA00023317"/>
    </source>
</evidence>
<keyword evidence="6" id="KW-0547">Nucleotide-binding</keyword>
<evidence type="ECO:0000256" key="8">
    <source>
        <dbReference type="ARBA" id="ARBA00022840"/>
    </source>
</evidence>
<evidence type="ECO:0000256" key="10">
    <source>
        <dbReference type="ARBA" id="ARBA00023152"/>
    </source>
</evidence>
<evidence type="ECO:0000256" key="7">
    <source>
        <dbReference type="ARBA" id="ARBA00022777"/>
    </source>
</evidence>
<feature type="coiled-coil region" evidence="12">
    <location>
        <begin position="3"/>
        <end position="30"/>
    </location>
</feature>
<dbReference type="InterPro" id="IPR015793">
    <property type="entry name" value="Pyrv_Knase_brl"/>
</dbReference>
<dbReference type="InterPro" id="IPR040442">
    <property type="entry name" value="Pyrv_kinase-like_dom_sf"/>
</dbReference>
<keyword evidence="8" id="KW-0067">ATP-binding</keyword>
<dbReference type="GO" id="GO:0030955">
    <property type="term" value="F:potassium ion binding"/>
    <property type="evidence" value="ECO:0007669"/>
    <property type="project" value="InterPro"/>
</dbReference>
<organism evidence="15 16">
    <name type="scientific">Gordonia terrae C-6</name>
    <dbReference type="NCBI Taxonomy" id="1316928"/>
    <lineage>
        <taxon>Bacteria</taxon>
        <taxon>Bacillati</taxon>
        <taxon>Actinomycetota</taxon>
        <taxon>Actinomycetes</taxon>
        <taxon>Mycobacteriales</taxon>
        <taxon>Gordoniaceae</taxon>
        <taxon>Gordonia</taxon>
    </lineage>
</organism>
<gene>
    <name evidence="15" type="ORF">GTC6_03745</name>
</gene>
<dbReference type="OrthoDB" id="9812123at2"/>
<keyword evidence="5" id="KW-0479">Metal-binding</keyword>
<evidence type="ECO:0000259" key="14">
    <source>
        <dbReference type="Pfam" id="PF00224"/>
    </source>
</evidence>
<feature type="domain" description="Pyruvate kinase barrel" evidence="14">
    <location>
        <begin position="140"/>
        <end position="222"/>
    </location>
</feature>
<keyword evidence="11 15" id="KW-0670">Pyruvate</keyword>
<keyword evidence="4 15" id="KW-0808">Transferase</keyword>
<evidence type="ECO:0000256" key="6">
    <source>
        <dbReference type="ARBA" id="ARBA00022741"/>
    </source>
</evidence>
<comment type="pathway">
    <text evidence="1">Carbohydrate degradation; glycolysis; pyruvate from D-glyceraldehyde 3-phosphate: step 5/5.</text>
</comment>
<evidence type="ECO:0000256" key="4">
    <source>
        <dbReference type="ARBA" id="ARBA00022679"/>
    </source>
</evidence>
<dbReference type="InterPro" id="IPR011037">
    <property type="entry name" value="Pyrv_Knase-like_insert_dom_sf"/>
</dbReference>
<evidence type="ECO:0000256" key="1">
    <source>
        <dbReference type="ARBA" id="ARBA00004997"/>
    </source>
</evidence>
<feature type="region of interest" description="Disordered" evidence="13">
    <location>
        <begin position="117"/>
        <end position="138"/>
    </location>
</feature>
<evidence type="ECO:0000313" key="16">
    <source>
        <dbReference type="Proteomes" id="UP000013569"/>
    </source>
</evidence>
<dbReference type="Pfam" id="PF00224">
    <property type="entry name" value="PK"/>
    <property type="match status" value="2"/>
</dbReference>
<dbReference type="PATRIC" id="fig|1316928.3.peg.756"/>
<dbReference type="NCBIfam" id="NF011314">
    <property type="entry name" value="PRK14725.1"/>
    <property type="match status" value="1"/>
</dbReference>
<dbReference type="GO" id="GO:0000287">
    <property type="term" value="F:magnesium ion binding"/>
    <property type="evidence" value="ECO:0007669"/>
    <property type="project" value="InterPro"/>
</dbReference>
<keyword evidence="10" id="KW-0324">Glycolysis</keyword>
<dbReference type="InterPro" id="IPR001697">
    <property type="entry name" value="Pyr_Knase"/>
</dbReference>
<dbReference type="GO" id="GO:0016301">
    <property type="term" value="F:kinase activity"/>
    <property type="evidence" value="ECO:0007669"/>
    <property type="project" value="UniProtKB-KW"/>
</dbReference>
<proteinExistence type="inferred from homology"/>
<comment type="caution">
    <text evidence="15">The sequence shown here is derived from an EMBL/GenBank/DDBJ whole genome shotgun (WGS) entry which is preliminary data.</text>
</comment>
<evidence type="ECO:0000256" key="12">
    <source>
        <dbReference type="SAM" id="Coils"/>
    </source>
</evidence>
<dbReference type="EMBL" id="AQPW01000003">
    <property type="protein sequence ID" value="EON34059.1"/>
    <property type="molecule type" value="Genomic_DNA"/>
</dbReference>
<dbReference type="AlphaFoldDB" id="R7YE45"/>
<name>R7YE45_9ACTN</name>
<keyword evidence="7 15" id="KW-0418">Kinase</keyword>
<dbReference type="EC" id="2.7.1.40" evidence="3"/>
<dbReference type="UniPathway" id="UPA00109">
    <property type="reaction ID" value="UER00188"/>
</dbReference>
<dbReference type="GO" id="GO:0005524">
    <property type="term" value="F:ATP binding"/>
    <property type="evidence" value="ECO:0007669"/>
    <property type="project" value="UniProtKB-KW"/>
</dbReference>
<keyword evidence="12" id="KW-0175">Coiled coil</keyword>
<comment type="similarity">
    <text evidence="2">Belongs to the pyruvate kinase family.</text>
</comment>
<evidence type="ECO:0000256" key="3">
    <source>
        <dbReference type="ARBA" id="ARBA00012142"/>
    </source>
</evidence>
<keyword evidence="9" id="KW-0460">Magnesium</keyword>
<evidence type="ECO:0000256" key="9">
    <source>
        <dbReference type="ARBA" id="ARBA00022842"/>
    </source>
</evidence>
<evidence type="ECO:0000256" key="13">
    <source>
        <dbReference type="SAM" id="MobiDB-lite"/>
    </source>
</evidence>
<dbReference type="GO" id="GO:0004743">
    <property type="term" value="F:pyruvate kinase activity"/>
    <property type="evidence" value="ECO:0007669"/>
    <property type="project" value="UniProtKB-EC"/>
</dbReference>